<dbReference type="Gene3D" id="2.120.10.30">
    <property type="entry name" value="TolB, C-terminal domain"/>
    <property type="match status" value="1"/>
</dbReference>
<dbReference type="EMBL" id="QMEY01000022">
    <property type="protein sequence ID" value="RBQ15538.1"/>
    <property type="molecule type" value="Genomic_DNA"/>
</dbReference>
<feature type="region of interest" description="Disordered" evidence="1">
    <location>
        <begin position="271"/>
        <end position="317"/>
    </location>
</feature>
<organism evidence="4 5">
    <name type="scientific">Spongiactinospora rosea</name>
    <dbReference type="NCBI Taxonomy" id="2248750"/>
    <lineage>
        <taxon>Bacteria</taxon>
        <taxon>Bacillati</taxon>
        <taxon>Actinomycetota</taxon>
        <taxon>Actinomycetes</taxon>
        <taxon>Streptosporangiales</taxon>
        <taxon>Streptosporangiaceae</taxon>
        <taxon>Spongiactinospora</taxon>
    </lineage>
</organism>
<keyword evidence="5" id="KW-1185">Reference proteome</keyword>
<keyword evidence="2" id="KW-0472">Membrane</keyword>
<dbReference type="AlphaFoldDB" id="A0A366LNN8"/>
<evidence type="ECO:0000256" key="1">
    <source>
        <dbReference type="SAM" id="MobiDB-lite"/>
    </source>
</evidence>
<protein>
    <recommendedName>
        <fullName evidence="6">Esterase-like activity of phytase family protein</fullName>
    </recommendedName>
</protein>
<proteinExistence type="predicted"/>
<keyword evidence="2" id="KW-1133">Transmembrane helix</keyword>
<evidence type="ECO:0008006" key="6">
    <source>
        <dbReference type="Google" id="ProtNLM"/>
    </source>
</evidence>
<accession>A0A366LNN8</accession>
<dbReference type="Proteomes" id="UP000253303">
    <property type="component" value="Unassembled WGS sequence"/>
</dbReference>
<keyword evidence="3" id="KW-0732">Signal</keyword>
<sequence>MRGMMGGMGVLIRVARAALAVLFVVLGVSAPGLAWAADDDDRERLMFRIKDPRITESSGLATSPTHRGIVYTHNDSDAGPVFYAIGPRGTTRATFRLSGAEARDWEGMAATVDPESGRGVLWFADIGDNMDGAWSDISVYRVLEPTRMRNATLPATRYRFRYKDGARNAEGVMVNPRTGRLYIVSKEFGGSVYAAPRRLSTTKPNVLRRIGTAPLMATDAAYAPDGSGYVIRTYFSANLYDASGNSLGRLTMPAADQAESITYTRDGTAVLTGSEGPNSPVHRVPLPAHLRPTPTPTPAPARRSTPSTSPAAAASPAEGISPAQLTLGVVLTLGAIAIITFIARQAR</sequence>
<reference evidence="4 5" key="1">
    <citation type="submission" date="2018-06" db="EMBL/GenBank/DDBJ databases">
        <title>Sphaerisporangium craniellae sp. nov., isolated from a marine sponge in the South China Sea.</title>
        <authorList>
            <person name="Li L."/>
        </authorList>
    </citation>
    <scope>NUCLEOTIDE SEQUENCE [LARGE SCALE GENOMIC DNA]</scope>
    <source>
        <strain evidence="4 5">LHW63015</strain>
    </source>
</reference>
<feature type="chain" id="PRO_5016727163" description="Esterase-like activity of phytase family protein" evidence="3">
    <location>
        <begin position="37"/>
        <end position="347"/>
    </location>
</feature>
<name>A0A366LNN8_9ACTN</name>
<comment type="caution">
    <text evidence="4">The sequence shown here is derived from an EMBL/GenBank/DDBJ whole genome shotgun (WGS) entry which is preliminary data.</text>
</comment>
<evidence type="ECO:0000256" key="2">
    <source>
        <dbReference type="SAM" id="Phobius"/>
    </source>
</evidence>
<evidence type="ECO:0000313" key="4">
    <source>
        <dbReference type="EMBL" id="RBQ15538.1"/>
    </source>
</evidence>
<dbReference type="SUPFAM" id="SSF50956">
    <property type="entry name" value="Thermostable phytase (3-phytase)"/>
    <property type="match status" value="1"/>
</dbReference>
<gene>
    <name evidence="4" type="ORF">DP939_34750</name>
</gene>
<keyword evidence="2" id="KW-0812">Transmembrane</keyword>
<dbReference type="InterPro" id="IPR011042">
    <property type="entry name" value="6-blade_b-propeller_TolB-like"/>
</dbReference>
<feature type="compositionally biased region" description="Low complexity" evidence="1">
    <location>
        <begin position="300"/>
        <end position="317"/>
    </location>
</feature>
<feature type="transmembrane region" description="Helical" evidence="2">
    <location>
        <begin position="325"/>
        <end position="343"/>
    </location>
</feature>
<evidence type="ECO:0000256" key="3">
    <source>
        <dbReference type="SAM" id="SignalP"/>
    </source>
</evidence>
<feature type="signal peptide" evidence="3">
    <location>
        <begin position="1"/>
        <end position="36"/>
    </location>
</feature>
<evidence type="ECO:0000313" key="5">
    <source>
        <dbReference type="Proteomes" id="UP000253303"/>
    </source>
</evidence>